<feature type="region of interest" description="Disordered" evidence="2">
    <location>
        <begin position="194"/>
        <end position="240"/>
    </location>
</feature>
<dbReference type="AlphaFoldDB" id="A0A830HLE2"/>
<evidence type="ECO:0000313" key="3">
    <source>
        <dbReference type="EMBL" id="GHP07455.1"/>
    </source>
</evidence>
<evidence type="ECO:0000256" key="1">
    <source>
        <dbReference type="PROSITE-ProRule" id="PRU00339"/>
    </source>
</evidence>
<dbReference type="InterPro" id="IPR019734">
    <property type="entry name" value="TPR_rpt"/>
</dbReference>
<dbReference type="SUPFAM" id="SSF48452">
    <property type="entry name" value="TPR-like"/>
    <property type="match status" value="1"/>
</dbReference>
<gene>
    <name evidence="3" type="ORF">PPROV_000619700</name>
</gene>
<feature type="region of interest" description="Disordered" evidence="2">
    <location>
        <begin position="420"/>
        <end position="442"/>
    </location>
</feature>
<comment type="caution">
    <text evidence="3">The sequence shown here is derived from an EMBL/GenBank/DDBJ whole genome shotgun (WGS) entry which is preliminary data.</text>
</comment>
<protein>
    <submittedName>
        <fullName evidence="3">Uncharacterized protein</fullName>
    </submittedName>
</protein>
<proteinExistence type="predicted"/>
<evidence type="ECO:0000256" key="2">
    <source>
        <dbReference type="SAM" id="MobiDB-lite"/>
    </source>
</evidence>
<organism evidence="3 4">
    <name type="scientific">Pycnococcus provasolii</name>
    <dbReference type="NCBI Taxonomy" id="41880"/>
    <lineage>
        <taxon>Eukaryota</taxon>
        <taxon>Viridiplantae</taxon>
        <taxon>Chlorophyta</taxon>
        <taxon>Pseudoscourfieldiophyceae</taxon>
        <taxon>Pseudoscourfieldiales</taxon>
        <taxon>Pycnococcaceae</taxon>
        <taxon>Pycnococcus</taxon>
    </lineage>
</organism>
<dbReference type="PROSITE" id="PS50005">
    <property type="entry name" value="TPR"/>
    <property type="match status" value="1"/>
</dbReference>
<evidence type="ECO:0000313" key="4">
    <source>
        <dbReference type="Proteomes" id="UP000660262"/>
    </source>
</evidence>
<accession>A0A830HLE2</accession>
<reference evidence="3" key="1">
    <citation type="submission" date="2020-10" db="EMBL/GenBank/DDBJ databases">
        <title>Unveiling of a novel bifunctional photoreceptor, Dualchrome1, isolated from a cosmopolitan green alga.</title>
        <authorList>
            <person name="Suzuki S."/>
            <person name="Kawachi M."/>
        </authorList>
    </citation>
    <scope>NUCLEOTIDE SEQUENCE</scope>
    <source>
        <strain evidence="3">NIES 2893</strain>
    </source>
</reference>
<keyword evidence="4" id="KW-1185">Reference proteome</keyword>
<dbReference type="Proteomes" id="UP000660262">
    <property type="component" value="Unassembled WGS sequence"/>
</dbReference>
<dbReference type="InterPro" id="IPR011990">
    <property type="entry name" value="TPR-like_helical_dom_sf"/>
</dbReference>
<feature type="compositionally biased region" description="Gly residues" evidence="2">
    <location>
        <begin position="194"/>
        <end position="207"/>
    </location>
</feature>
<dbReference type="OrthoDB" id="512473at2759"/>
<dbReference type="Gene3D" id="1.25.40.10">
    <property type="entry name" value="Tetratricopeptide repeat domain"/>
    <property type="match status" value="1"/>
</dbReference>
<name>A0A830HLE2_9CHLO</name>
<dbReference type="EMBL" id="BNJQ01000017">
    <property type="protein sequence ID" value="GHP07455.1"/>
    <property type="molecule type" value="Genomic_DNA"/>
</dbReference>
<feature type="repeat" description="TPR" evidence="1">
    <location>
        <begin position="332"/>
        <end position="365"/>
    </location>
</feature>
<keyword evidence="1" id="KW-0802">TPR repeat</keyword>
<sequence>MGPYSLRTAVLISAASGVGVAGTAAVAINLTSSSARNHGGMHRAPGGWLSHLIQSRRERAAERAQRLTRKQARVVDSHVKSGEALETSCQPYDAAAEFEAALAVAGRADGDIRAVQLLLALAKQYSDASFAPGLTTTESHAAAARAVAITAALVDNNNLACGDVATSSASSSSRKAAPKGLGLGSLRLRALGGGGGGGGGGGDGGGENDGRRIGRKRRKQASSAWQAAGLGTPPAAEPGSVHGIATTVPISSPYDVSVLLGHSINLGRLAIFADNQAKARLAKDVRAYALAAIERHSQDGAANGKEVEVDYAWHAYGRWQNEMASIGWPVKLAIRVLYGESFPEPGSHAKAEEAYAKAVDINPRRIVHRVEHGRTLAKLGRYEDAERTLVEAIGMGSDVGDINDQASLQEAHRIVAALRTRGKTRGRSHSTTDSLDLKTGLS</sequence>